<dbReference type="OrthoDB" id="264603at2759"/>
<dbReference type="PANTHER" id="PTHR10809:SF6">
    <property type="entry name" value="AT11025P-RELATED"/>
    <property type="match status" value="1"/>
</dbReference>
<gene>
    <name evidence="9" type="ORF">GSOID_T00000672001</name>
    <name evidence="10" type="ORF">GSOID_T00027515001</name>
</gene>
<accession>E4WSD6</accession>
<evidence type="ECO:0000256" key="2">
    <source>
        <dbReference type="ARBA" id="ARBA00008932"/>
    </source>
</evidence>
<dbReference type="InterPro" id="IPR013783">
    <property type="entry name" value="Ig-like_fold"/>
</dbReference>
<evidence type="ECO:0000256" key="7">
    <source>
        <dbReference type="SAM" id="Phobius"/>
    </source>
</evidence>
<evidence type="ECO:0000313" key="11">
    <source>
        <dbReference type="Proteomes" id="UP000001307"/>
    </source>
</evidence>
<dbReference type="PROSITE" id="PS50202">
    <property type="entry name" value="MSP"/>
    <property type="match status" value="1"/>
</dbReference>
<keyword evidence="11" id="KW-1185">Reference proteome</keyword>
<keyword evidence="4 7" id="KW-1133">Transmembrane helix</keyword>
<evidence type="ECO:0000313" key="10">
    <source>
        <dbReference type="EMBL" id="CBY35685.1"/>
    </source>
</evidence>
<proteinExistence type="inferred from homology"/>
<keyword evidence="3 7" id="KW-0812">Transmembrane</keyword>
<feature type="region of interest" description="Disordered" evidence="6">
    <location>
        <begin position="162"/>
        <end position="188"/>
    </location>
</feature>
<feature type="transmembrane region" description="Helical" evidence="7">
    <location>
        <begin position="220"/>
        <end position="238"/>
    </location>
</feature>
<evidence type="ECO:0000256" key="4">
    <source>
        <dbReference type="ARBA" id="ARBA00022989"/>
    </source>
</evidence>
<dbReference type="GO" id="GO:0005789">
    <property type="term" value="C:endoplasmic reticulum membrane"/>
    <property type="evidence" value="ECO:0007669"/>
    <property type="project" value="UniProtKB-SubCell"/>
</dbReference>
<dbReference type="InterPro" id="IPR000535">
    <property type="entry name" value="MSP_dom"/>
</dbReference>
<evidence type="ECO:0000313" key="9">
    <source>
        <dbReference type="EMBL" id="CBY20669.1"/>
    </source>
</evidence>
<dbReference type="InterPro" id="IPR008962">
    <property type="entry name" value="PapD-like_sf"/>
</dbReference>
<evidence type="ECO:0000256" key="1">
    <source>
        <dbReference type="ARBA" id="ARBA00004163"/>
    </source>
</evidence>
<dbReference type="Pfam" id="PF00635">
    <property type="entry name" value="Motile_Sperm"/>
    <property type="match status" value="1"/>
</dbReference>
<dbReference type="EMBL" id="FN653015">
    <property type="protein sequence ID" value="CBY20669.1"/>
    <property type="molecule type" value="Genomic_DNA"/>
</dbReference>
<dbReference type="GO" id="GO:0090158">
    <property type="term" value="P:endoplasmic reticulum membrane organization"/>
    <property type="evidence" value="ECO:0007669"/>
    <property type="project" value="TreeGrafter"/>
</dbReference>
<dbReference type="Gene3D" id="2.60.40.10">
    <property type="entry name" value="Immunoglobulins"/>
    <property type="match status" value="1"/>
</dbReference>
<comment type="similarity">
    <text evidence="2">Belongs to the VAMP-associated protein (VAP) (TC 9.B.17) family.</text>
</comment>
<dbReference type="PIRSF" id="PIRSF019693">
    <property type="entry name" value="VAMP-associated"/>
    <property type="match status" value="1"/>
</dbReference>
<protein>
    <recommendedName>
        <fullName evidence="8">MSP domain-containing protein</fullName>
    </recommendedName>
</protein>
<evidence type="ECO:0000256" key="3">
    <source>
        <dbReference type="ARBA" id="ARBA00022692"/>
    </source>
</evidence>
<dbReference type="InterPro" id="IPR016763">
    <property type="entry name" value="VAP"/>
</dbReference>
<dbReference type="PANTHER" id="PTHR10809">
    <property type="entry name" value="VESICLE-ASSOCIATED MEMBRANE PROTEIN-ASSOCIATED PROTEIN"/>
    <property type="match status" value="1"/>
</dbReference>
<dbReference type="Proteomes" id="UP000011014">
    <property type="component" value="Unassembled WGS sequence"/>
</dbReference>
<sequence>MKENMLRLNPSERLTFQPPFDKVSETNMLLANISAEVICFKIKTTAPKRYCVRPNTGVIEPYQSKEIKIALQPGDINQRHKFMIQSIVYPKNYTDFNTEELQRIWSSKSNNKDCITSQKLAVDFLTENGSTVIEDKLQTHNKSLSQTVIPPTRQSERVQFDISKNEVRERKRSPKSSTSDEPEENSEAARIAELKAKLADAMKQIEILSSSPGAMDSKNLMLYLIIAFFCGLIFSSLLY</sequence>
<reference evidence="9" key="1">
    <citation type="journal article" date="2010" name="Science">
        <title>Plasticity of animal genome architecture unmasked by rapid evolution of a pelagic tunicate.</title>
        <authorList>
            <person name="Denoeud F."/>
            <person name="Henriet S."/>
            <person name="Mungpakdee S."/>
            <person name="Aury J.M."/>
            <person name="Da Silva C."/>
            <person name="Brinkmann H."/>
            <person name="Mikhaleva J."/>
            <person name="Olsen L.C."/>
            <person name="Jubin C."/>
            <person name="Canestro C."/>
            <person name="Bouquet J.M."/>
            <person name="Danks G."/>
            <person name="Poulain J."/>
            <person name="Campsteijn C."/>
            <person name="Adamski M."/>
            <person name="Cross I."/>
            <person name="Yadetie F."/>
            <person name="Muffato M."/>
            <person name="Louis A."/>
            <person name="Butcher S."/>
            <person name="Tsagkogeorga G."/>
            <person name="Konrad A."/>
            <person name="Singh S."/>
            <person name="Jensen M.F."/>
            <person name="Cong E.H."/>
            <person name="Eikeseth-Otteraa H."/>
            <person name="Noel B."/>
            <person name="Anthouard V."/>
            <person name="Porcel B.M."/>
            <person name="Kachouri-Lafond R."/>
            <person name="Nishino A."/>
            <person name="Ugolini M."/>
            <person name="Chourrout P."/>
            <person name="Nishida H."/>
            <person name="Aasland R."/>
            <person name="Huzurbazar S."/>
            <person name="Westhof E."/>
            <person name="Delsuc F."/>
            <person name="Lehrach H."/>
            <person name="Reinhardt R."/>
            <person name="Weissenbach J."/>
            <person name="Roy S.W."/>
            <person name="Artiguenave F."/>
            <person name="Postlethwait J.H."/>
            <person name="Manak J.R."/>
            <person name="Thompson E.M."/>
            <person name="Jaillon O."/>
            <person name="Du Pasquier L."/>
            <person name="Boudinot P."/>
            <person name="Liberles D.A."/>
            <person name="Volff J.N."/>
            <person name="Philippe H."/>
            <person name="Lenhard B."/>
            <person name="Roest Crollius H."/>
            <person name="Wincker P."/>
            <person name="Chourrout D."/>
        </authorList>
    </citation>
    <scope>NUCLEOTIDE SEQUENCE [LARGE SCALE GENOMIC DNA]</scope>
</reference>
<dbReference type="AlphaFoldDB" id="E4WSD6"/>
<keyword evidence="5 7" id="KW-0472">Membrane</keyword>
<dbReference type="SUPFAM" id="SSF49354">
    <property type="entry name" value="PapD-like"/>
    <property type="match status" value="1"/>
</dbReference>
<evidence type="ECO:0000256" key="6">
    <source>
        <dbReference type="SAM" id="MobiDB-lite"/>
    </source>
</evidence>
<dbReference type="GO" id="GO:0061817">
    <property type="term" value="P:endoplasmic reticulum-plasma membrane tethering"/>
    <property type="evidence" value="ECO:0007669"/>
    <property type="project" value="TreeGrafter"/>
</dbReference>
<comment type="subcellular location">
    <subcellularLocation>
        <location evidence="1">Endoplasmic reticulum membrane</location>
        <topology evidence="1">Single-pass type IV membrane protein</topology>
    </subcellularLocation>
</comment>
<evidence type="ECO:0000256" key="5">
    <source>
        <dbReference type="ARBA" id="ARBA00023136"/>
    </source>
</evidence>
<organism evidence="9">
    <name type="scientific">Oikopleura dioica</name>
    <name type="common">Tunicate</name>
    <dbReference type="NCBI Taxonomy" id="34765"/>
    <lineage>
        <taxon>Eukaryota</taxon>
        <taxon>Metazoa</taxon>
        <taxon>Chordata</taxon>
        <taxon>Tunicata</taxon>
        <taxon>Appendicularia</taxon>
        <taxon>Copelata</taxon>
        <taxon>Oikopleuridae</taxon>
        <taxon>Oikopleura</taxon>
    </lineage>
</organism>
<dbReference type="GO" id="GO:0005886">
    <property type="term" value="C:plasma membrane"/>
    <property type="evidence" value="ECO:0007669"/>
    <property type="project" value="TreeGrafter"/>
</dbReference>
<evidence type="ECO:0000259" key="8">
    <source>
        <dbReference type="PROSITE" id="PS50202"/>
    </source>
</evidence>
<dbReference type="InParanoid" id="E4WSD6"/>
<name>E4WSD6_OIKDI</name>
<dbReference type="EMBL" id="FN654663">
    <property type="protein sequence ID" value="CBY35685.1"/>
    <property type="molecule type" value="Genomic_DNA"/>
</dbReference>
<dbReference type="Proteomes" id="UP000001307">
    <property type="component" value="Unassembled WGS sequence"/>
</dbReference>
<feature type="domain" description="MSP" evidence="8">
    <location>
        <begin position="5"/>
        <end position="123"/>
    </location>
</feature>